<evidence type="ECO:0000259" key="21">
    <source>
        <dbReference type="PROSITE" id="PS50878"/>
    </source>
</evidence>
<evidence type="ECO:0000256" key="15">
    <source>
        <dbReference type="ARBA" id="ARBA00023172"/>
    </source>
</evidence>
<feature type="region of interest" description="Disordered" evidence="18">
    <location>
        <begin position="230"/>
        <end position="254"/>
    </location>
</feature>
<organism evidence="23">
    <name type="scientific">Trichuris suis</name>
    <name type="common">pig whipworm</name>
    <dbReference type="NCBI Taxonomy" id="68888"/>
    <lineage>
        <taxon>Eukaryota</taxon>
        <taxon>Metazoa</taxon>
        <taxon>Ecdysozoa</taxon>
        <taxon>Nematoda</taxon>
        <taxon>Enoplea</taxon>
        <taxon>Dorylaimia</taxon>
        <taxon>Trichinellida</taxon>
        <taxon>Trichuridae</taxon>
        <taxon>Trichuris</taxon>
    </lineage>
</organism>
<evidence type="ECO:0000256" key="14">
    <source>
        <dbReference type="ARBA" id="ARBA00023125"/>
    </source>
</evidence>
<keyword evidence="17" id="KW-0863">Zinc-finger</keyword>
<dbReference type="GO" id="GO:0015074">
    <property type="term" value="P:DNA integration"/>
    <property type="evidence" value="ECO:0007669"/>
    <property type="project" value="UniProtKB-KW"/>
</dbReference>
<sequence length="1505" mass="168879">MIKYGDVVPRRTLREGENSGLAGRGGPWCQPPGTLSSGMDVDVWLGRLDDYLAVNAVPETRWLAILKSLVDDKIYKNLRCLGPSCSFEQAKSYLLRRYGRGEPEFALRLQFSQRVQQPAESIEDFADELRRLGTEVGKHDADQKAQFIIGLRDANAQRHLLEKVPATFDEALQIAKQFLAVQMSVDDMQRTRQRVAPAACQNNYATEGSGPSGLDKESLAALLERIEERLTRLETPREQDERRRLGNPPGDRAARRAAIRDRANATCFVCATAGHFARDCPLREGHREGSSVENPSRSAMLFEKTISDQDSVLPTVNVRLANGAVVEALIDTGAASTIVSKALVEELGIPWEPWQAGSFRSVSGHRVTPIGAATIVATCLDEEIVLNAAVLETTPFSLALGVDAMRQEHLRLEFLPESVCVSRQRTSAAQSTAEDQTQGVDSCPPSAEIRTAERCRIPPLTAAFIPVVCDSDMDQTVVEAQNAAEPGKEWAVPRCLIHRDGAMVPVVNYGKETLVWHPGKVISKGYPIEEEGAMLLSKDETTGNGGSGSEENKGPVQVPLGPRLTEEQKKQILELVENYNDVFDNGKYPMTCTAQVDHHIVTEPTPPISCKPYRTSPREREHIARQVQEMLDHDIIEPSESPWSFPVVLVKKKDGQWRFCVDYRRLNAITIRDAYPCPRVDDVLERLSSCSYFSKLDMKSAYWQVNVAPQDRPKTAFVTPDGLYQFKRMPFGLTNAPATFARLIDCVLSQQKWAYCMAYLDDVIVFSQSFQQHLERLDSVLKAVKRSGLRLNPPKCVLATHEVECLGHLVDSQGIRTDPSRVKAMADYPPPQNVKELRRFLGLCGYYRRFVRQFAMVARPLTTLLRKSVPWQWGRDEEEAFLGLKRRLTESPILRHFDDELPTEIHTDASQHGLGAVLVQRGPLGEQVVAYISRTLSKTEVRYHSNELECLAVVWALHRFRHYVHGRKFSVVTDNAAVMWLFNSKKSSGKMARWVLAAMEFLDDCTFIHRPGKTNEMADALSRTARSDEENGGGSETLTERMLCMAAPEAVSKEELGLLQLGDSFSTRMIKVLQGLDASCSADDAERIKEKYKLHDGILYQKNHGRGRPWLLVVPQRLAESICVSSHATKTAGHLGISKTLAKLRQRYFWPGMGSTCRRIVESCPVCQLRKTPQTKPAGCLQSISPPSRPFEMIGLDHLGPFPKSSKGNRHVIVCVDHLSKWVEAKAVPDTSTENVANFLLNEIVLRHGTPAKVITDRGTAFTSTKMAEVMEALGIQHGMTTAYHPQTNGLVERANRTLASILAAYVNDVHRNWDDVVPFARFAMNTAKQESTQLSPFELVHGRQAVLPEESRLPWPVEDAEAYETFRMRVEQWRRQAGDNIRRSQEKQKRHYDGRRRHGVQFQQGELVLVRRHVRKVGRSEKLMPRFIGPFQVVRRLSDVNYLVASLPSVRKRRVKSRFVVHISQLKSFHAKHAPTTGTRDECSKLEGRIVTRIDDQASSDTVG</sequence>
<gene>
    <name evidence="23" type="ORF">M514_26259</name>
</gene>
<name>A0A085MWH5_9BILA</name>
<dbReference type="Pfam" id="PF00665">
    <property type="entry name" value="rve"/>
    <property type="match status" value="1"/>
</dbReference>
<evidence type="ECO:0000256" key="13">
    <source>
        <dbReference type="ARBA" id="ARBA00022932"/>
    </source>
</evidence>
<dbReference type="InterPro" id="IPR043502">
    <property type="entry name" value="DNA/RNA_pol_sf"/>
</dbReference>
<feature type="domain" description="Peptidase A2" evidence="20">
    <location>
        <begin position="326"/>
        <end position="364"/>
    </location>
</feature>
<dbReference type="CDD" id="cd01647">
    <property type="entry name" value="RT_LTR"/>
    <property type="match status" value="1"/>
</dbReference>
<keyword evidence="3" id="KW-0808">Transferase</keyword>
<dbReference type="FunFam" id="3.10.20.370:FF:000001">
    <property type="entry name" value="Retrovirus-related Pol polyprotein from transposon 17.6-like protein"/>
    <property type="match status" value="1"/>
</dbReference>
<keyword evidence="7" id="KW-0064">Aspartyl protease</keyword>
<evidence type="ECO:0000259" key="19">
    <source>
        <dbReference type="PROSITE" id="PS50158"/>
    </source>
</evidence>
<evidence type="ECO:0000256" key="10">
    <source>
        <dbReference type="ARBA" id="ARBA00022842"/>
    </source>
</evidence>
<keyword evidence="11" id="KW-0229">DNA integration</keyword>
<evidence type="ECO:0000256" key="5">
    <source>
        <dbReference type="ARBA" id="ARBA00022722"/>
    </source>
</evidence>
<reference evidence="23" key="1">
    <citation type="journal article" date="2014" name="Nat. Genet.">
        <title>Genome and transcriptome of the porcine whipworm Trichuris suis.</title>
        <authorList>
            <person name="Jex A.R."/>
            <person name="Nejsum P."/>
            <person name="Schwarz E.M."/>
            <person name="Hu L."/>
            <person name="Young N.D."/>
            <person name="Hall R.S."/>
            <person name="Korhonen P.K."/>
            <person name="Liao S."/>
            <person name="Thamsborg S."/>
            <person name="Xia J."/>
            <person name="Xu P."/>
            <person name="Wang S."/>
            <person name="Scheerlinck J.P."/>
            <person name="Hofmann A."/>
            <person name="Sternberg P.W."/>
            <person name="Wang J."/>
            <person name="Gasser R.B."/>
        </authorList>
    </citation>
    <scope>NUCLEOTIDE SEQUENCE [LARGE SCALE GENOMIC DNA]</scope>
    <source>
        <strain evidence="23">DCEP-RM93F</strain>
    </source>
</reference>
<dbReference type="SUPFAM" id="SSF53098">
    <property type="entry name" value="Ribonuclease H-like"/>
    <property type="match status" value="1"/>
</dbReference>
<evidence type="ECO:0000256" key="4">
    <source>
        <dbReference type="ARBA" id="ARBA00022695"/>
    </source>
</evidence>
<proteinExistence type="predicted"/>
<evidence type="ECO:0000256" key="18">
    <source>
        <dbReference type="SAM" id="MobiDB-lite"/>
    </source>
</evidence>
<dbReference type="InterPro" id="IPR001584">
    <property type="entry name" value="Integrase_cat-core"/>
</dbReference>
<dbReference type="GO" id="GO:0003887">
    <property type="term" value="F:DNA-directed DNA polymerase activity"/>
    <property type="evidence" value="ECO:0007669"/>
    <property type="project" value="UniProtKB-KW"/>
</dbReference>
<feature type="region of interest" description="Disordered" evidence="18">
    <location>
        <begin position="538"/>
        <end position="560"/>
    </location>
</feature>
<dbReference type="SMART" id="SM00343">
    <property type="entry name" value="ZnF_C2HC"/>
    <property type="match status" value="1"/>
</dbReference>
<feature type="compositionally biased region" description="Basic and acidic residues" evidence="18">
    <location>
        <begin position="230"/>
        <end position="244"/>
    </location>
</feature>
<dbReference type="Gene3D" id="3.30.70.270">
    <property type="match status" value="2"/>
</dbReference>
<dbReference type="Gene3D" id="3.30.420.10">
    <property type="entry name" value="Ribonuclease H-like superfamily/Ribonuclease H"/>
    <property type="match status" value="2"/>
</dbReference>
<dbReference type="InterPro" id="IPR001878">
    <property type="entry name" value="Znf_CCHC"/>
</dbReference>
<dbReference type="Gene3D" id="1.10.340.70">
    <property type="match status" value="1"/>
</dbReference>
<dbReference type="FunFam" id="3.10.10.10:FF:000007">
    <property type="entry name" value="Retrovirus-related Pol polyprotein from transposon 17.6-like Protein"/>
    <property type="match status" value="1"/>
</dbReference>
<dbReference type="InterPro" id="IPR041577">
    <property type="entry name" value="RT_RNaseH_2"/>
</dbReference>
<dbReference type="Pfam" id="PF13650">
    <property type="entry name" value="Asp_protease_2"/>
    <property type="match status" value="1"/>
</dbReference>
<keyword evidence="13" id="KW-0239">DNA-directed DNA polymerase</keyword>
<evidence type="ECO:0000256" key="8">
    <source>
        <dbReference type="ARBA" id="ARBA00022759"/>
    </source>
</evidence>
<dbReference type="EMBL" id="KL367619">
    <property type="protein sequence ID" value="KFD61571.1"/>
    <property type="molecule type" value="Genomic_DNA"/>
</dbReference>
<dbReference type="InterPro" id="IPR050951">
    <property type="entry name" value="Retrovirus_Pol_polyprotein"/>
</dbReference>
<dbReference type="InterPro" id="IPR001995">
    <property type="entry name" value="Peptidase_A2_cat"/>
</dbReference>
<keyword evidence="14" id="KW-0238">DNA-binding</keyword>
<feature type="domain" description="CCHC-type" evidence="19">
    <location>
        <begin position="267"/>
        <end position="281"/>
    </location>
</feature>
<feature type="domain" description="Integrase catalytic" evidence="22">
    <location>
        <begin position="1186"/>
        <end position="1345"/>
    </location>
</feature>
<dbReference type="PROSITE" id="PS50175">
    <property type="entry name" value="ASP_PROT_RETROV"/>
    <property type="match status" value="1"/>
</dbReference>
<dbReference type="GO" id="GO:0042575">
    <property type="term" value="C:DNA polymerase complex"/>
    <property type="evidence" value="ECO:0007669"/>
    <property type="project" value="UniProtKB-ARBA"/>
</dbReference>
<evidence type="ECO:0000256" key="16">
    <source>
        <dbReference type="ARBA" id="ARBA00023268"/>
    </source>
</evidence>
<dbReference type="PROSITE" id="PS50878">
    <property type="entry name" value="RT_POL"/>
    <property type="match status" value="1"/>
</dbReference>
<dbReference type="PROSITE" id="PS50994">
    <property type="entry name" value="INTEGRASE"/>
    <property type="match status" value="1"/>
</dbReference>
<dbReference type="CDD" id="cd09274">
    <property type="entry name" value="RNase_HI_RT_Ty3"/>
    <property type="match status" value="1"/>
</dbReference>
<keyword evidence="5" id="KW-0540">Nuclease</keyword>
<dbReference type="FunFam" id="3.30.420.10:FF:000032">
    <property type="entry name" value="Retrovirus-related Pol polyprotein from transposon 297-like Protein"/>
    <property type="match status" value="1"/>
</dbReference>
<keyword evidence="9" id="KW-0378">Hydrolase</keyword>
<dbReference type="GO" id="GO:0019899">
    <property type="term" value="F:enzyme binding"/>
    <property type="evidence" value="ECO:0007669"/>
    <property type="project" value="UniProtKB-ARBA"/>
</dbReference>
<dbReference type="Pfam" id="PF17921">
    <property type="entry name" value="Integrase_H2C2"/>
    <property type="match status" value="1"/>
</dbReference>
<evidence type="ECO:0000256" key="1">
    <source>
        <dbReference type="ARBA" id="ARBA00012493"/>
    </source>
</evidence>
<evidence type="ECO:0000259" key="22">
    <source>
        <dbReference type="PROSITE" id="PS50994"/>
    </source>
</evidence>
<dbReference type="InterPro" id="IPR043128">
    <property type="entry name" value="Rev_trsase/Diguanyl_cyclase"/>
</dbReference>
<dbReference type="FunFam" id="3.30.70.270:FF:000020">
    <property type="entry name" value="Transposon Tf2-6 polyprotein-like Protein"/>
    <property type="match status" value="1"/>
</dbReference>
<dbReference type="GO" id="GO:0003964">
    <property type="term" value="F:RNA-directed DNA polymerase activity"/>
    <property type="evidence" value="ECO:0007669"/>
    <property type="project" value="UniProtKB-KW"/>
</dbReference>
<keyword evidence="17" id="KW-0862">Zinc</keyword>
<dbReference type="GO" id="GO:0008270">
    <property type="term" value="F:zinc ion binding"/>
    <property type="evidence" value="ECO:0007669"/>
    <property type="project" value="UniProtKB-KW"/>
</dbReference>
<evidence type="ECO:0000256" key="6">
    <source>
        <dbReference type="ARBA" id="ARBA00022723"/>
    </source>
</evidence>
<dbReference type="SUPFAM" id="SSF57756">
    <property type="entry name" value="Retrovirus zinc finger-like domains"/>
    <property type="match status" value="1"/>
</dbReference>
<evidence type="ECO:0000256" key="17">
    <source>
        <dbReference type="PROSITE-ProRule" id="PRU00047"/>
    </source>
</evidence>
<dbReference type="PANTHER" id="PTHR37984:SF5">
    <property type="entry name" value="PROTEIN NYNRIN-LIKE"/>
    <property type="match status" value="1"/>
</dbReference>
<keyword evidence="8" id="KW-0255">Endonuclease</keyword>
<keyword evidence="2" id="KW-0645">Protease</keyword>
<dbReference type="Gene3D" id="3.10.10.10">
    <property type="entry name" value="HIV Type 1 Reverse Transcriptase, subunit A, domain 1"/>
    <property type="match status" value="1"/>
</dbReference>
<dbReference type="Gene3D" id="2.40.70.10">
    <property type="entry name" value="Acid Proteases"/>
    <property type="match status" value="1"/>
</dbReference>
<accession>A0A085MWH5</accession>
<keyword evidence="4" id="KW-0548">Nucleotidyltransferase</keyword>
<dbReference type="GO" id="GO:0006310">
    <property type="term" value="P:DNA recombination"/>
    <property type="evidence" value="ECO:0007669"/>
    <property type="project" value="UniProtKB-KW"/>
</dbReference>
<dbReference type="SUPFAM" id="SSF56672">
    <property type="entry name" value="DNA/RNA polymerases"/>
    <property type="match status" value="1"/>
</dbReference>
<dbReference type="GO" id="GO:0004519">
    <property type="term" value="F:endonuclease activity"/>
    <property type="evidence" value="ECO:0007669"/>
    <property type="project" value="UniProtKB-KW"/>
</dbReference>
<dbReference type="InterPro" id="IPR021109">
    <property type="entry name" value="Peptidase_aspartic_dom_sf"/>
</dbReference>
<dbReference type="FunFam" id="1.10.340.70:FF:000001">
    <property type="entry name" value="Retrovirus-related Pol polyprotein from transposon gypsy-like Protein"/>
    <property type="match status" value="1"/>
</dbReference>
<evidence type="ECO:0000256" key="7">
    <source>
        <dbReference type="ARBA" id="ARBA00022750"/>
    </source>
</evidence>
<evidence type="ECO:0000256" key="12">
    <source>
        <dbReference type="ARBA" id="ARBA00022918"/>
    </source>
</evidence>
<protein>
    <recommendedName>
        <fullName evidence="1">RNA-directed DNA polymerase</fullName>
        <ecNumber evidence="1">2.7.7.49</ecNumber>
    </recommendedName>
</protein>
<keyword evidence="6" id="KW-0479">Metal-binding</keyword>
<dbReference type="Proteomes" id="UP000030758">
    <property type="component" value="Unassembled WGS sequence"/>
</dbReference>
<dbReference type="SUPFAM" id="SSF50630">
    <property type="entry name" value="Acid proteases"/>
    <property type="match status" value="1"/>
</dbReference>
<feature type="domain" description="Reverse transcriptase" evidence="21">
    <location>
        <begin position="631"/>
        <end position="810"/>
    </location>
</feature>
<dbReference type="InterPro" id="IPR036875">
    <property type="entry name" value="Znf_CCHC_sf"/>
</dbReference>
<evidence type="ECO:0000313" key="23">
    <source>
        <dbReference type="EMBL" id="KFD61571.1"/>
    </source>
</evidence>
<dbReference type="Pfam" id="PF24626">
    <property type="entry name" value="SH3_Tf2-1"/>
    <property type="match status" value="1"/>
</dbReference>
<keyword evidence="15" id="KW-0233">DNA recombination</keyword>
<evidence type="ECO:0000259" key="20">
    <source>
        <dbReference type="PROSITE" id="PS50175"/>
    </source>
</evidence>
<dbReference type="Pfam" id="PF17919">
    <property type="entry name" value="RT_RNaseH_2"/>
    <property type="match status" value="1"/>
</dbReference>
<keyword evidence="12" id="KW-0695">RNA-directed DNA polymerase</keyword>
<evidence type="ECO:0000256" key="2">
    <source>
        <dbReference type="ARBA" id="ARBA00022670"/>
    </source>
</evidence>
<dbReference type="GO" id="GO:0004190">
    <property type="term" value="F:aspartic-type endopeptidase activity"/>
    <property type="evidence" value="ECO:0007669"/>
    <property type="project" value="UniProtKB-KW"/>
</dbReference>
<dbReference type="Gene3D" id="4.10.60.10">
    <property type="entry name" value="Zinc finger, CCHC-type"/>
    <property type="match status" value="1"/>
</dbReference>
<evidence type="ECO:0000256" key="3">
    <source>
        <dbReference type="ARBA" id="ARBA00022679"/>
    </source>
</evidence>
<keyword evidence="10" id="KW-0460">Magnesium</keyword>
<evidence type="ECO:0000256" key="11">
    <source>
        <dbReference type="ARBA" id="ARBA00022908"/>
    </source>
</evidence>
<dbReference type="GO" id="GO:0003677">
    <property type="term" value="F:DNA binding"/>
    <property type="evidence" value="ECO:0007669"/>
    <property type="project" value="UniProtKB-KW"/>
</dbReference>
<dbReference type="CDD" id="cd00303">
    <property type="entry name" value="retropepsin_like"/>
    <property type="match status" value="1"/>
</dbReference>
<keyword evidence="16" id="KW-0511">Multifunctional enzyme</keyword>
<dbReference type="InterPro" id="IPR056924">
    <property type="entry name" value="SH3_Tf2-1"/>
</dbReference>
<evidence type="ECO:0000256" key="9">
    <source>
        <dbReference type="ARBA" id="ARBA00022801"/>
    </source>
</evidence>
<dbReference type="EC" id="2.7.7.49" evidence="1"/>
<dbReference type="Pfam" id="PF00078">
    <property type="entry name" value="RVT_1"/>
    <property type="match status" value="1"/>
</dbReference>
<dbReference type="InterPro" id="IPR012337">
    <property type="entry name" value="RNaseH-like_sf"/>
</dbReference>
<dbReference type="InterPro" id="IPR036397">
    <property type="entry name" value="RNaseH_sf"/>
</dbReference>
<dbReference type="GO" id="GO:0006508">
    <property type="term" value="P:proteolysis"/>
    <property type="evidence" value="ECO:0007669"/>
    <property type="project" value="UniProtKB-KW"/>
</dbReference>
<dbReference type="InterPro" id="IPR000477">
    <property type="entry name" value="RT_dom"/>
</dbReference>
<dbReference type="PANTHER" id="PTHR37984">
    <property type="entry name" value="PROTEIN CBG26694"/>
    <property type="match status" value="1"/>
</dbReference>
<dbReference type="PROSITE" id="PS50158">
    <property type="entry name" value="ZF_CCHC"/>
    <property type="match status" value="1"/>
</dbReference>
<dbReference type="InterPro" id="IPR041588">
    <property type="entry name" value="Integrase_H2C2"/>
</dbReference>